<accession>A0AAV6VP79</accession>
<dbReference type="Proteomes" id="UP000827092">
    <property type="component" value="Unassembled WGS sequence"/>
</dbReference>
<dbReference type="AlphaFoldDB" id="A0AAV6VP79"/>
<keyword evidence="2" id="KW-1185">Reference proteome</keyword>
<dbReference type="SMART" id="SM00700">
    <property type="entry name" value="JHBP"/>
    <property type="match status" value="1"/>
</dbReference>
<evidence type="ECO:0000313" key="2">
    <source>
        <dbReference type="Proteomes" id="UP000827092"/>
    </source>
</evidence>
<gene>
    <name evidence="1" type="ORF">JTE90_021612</name>
</gene>
<dbReference type="PANTHER" id="PTHR11008:SF9">
    <property type="entry name" value="PROTEIN TAKEOUT-LIKE PROTEIN"/>
    <property type="match status" value="1"/>
</dbReference>
<protein>
    <submittedName>
        <fullName evidence="1">Uncharacterized protein</fullName>
    </submittedName>
</protein>
<dbReference type="PANTHER" id="PTHR11008">
    <property type="entry name" value="PROTEIN TAKEOUT-LIKE PROTEIN"/>
    <property type="match status" value="1"/>
</dbReference>
<dbReference type="InterPro" id="IPR010562">
    <property type="entry name" value="Haemolymph_juvenile_hormone-bd"/>
</dbReference>
<dbReference type="Gene3D" id="3.15.10.30">
    <property type="entry name" value="Haemolymph juvenile hormone binding protein"/>
    <property type="match status" value="1"/>
</dbReference>
<proteinExistence type="predicted"/>
<sequence>MSLTIDYFKQLHYDFIPKGSYIQDKMKTILYTSFLVVILQYVTSINAVTQSELIHHVEADPELEAYLREAIENFREQMKEGIDAIQMPILDPLELSQLNINVRENLATLDLHIKTLTVQCLSIFKLTHLKPNLEEMYLGINLTLPEIYMSGNYSVNGKLVKILPIYGDGSFYMNATDIKISGFGQLAFTNETIQMSLLKLDLHWEHLAVNMENFLGGGSFAKVLQQVVPKVGRDIFYGYKPLIMEKLEKFMQEMVNEKLEEECVKDIIKVIIPQQ</sequence>
<name>A0AAV6VP79_9ARAC</name>
<evidence type="ECO:0000313" key="1">
    <source>
        <dbReference type="EMBL" id="KAG8198364.1"/>
    </source>
</evidence>
<comment type="caution">
    <text evidence="1">The sequence shown here is derived from an EMBL/GenBank/DDBJ whole genome shotgun (WGS) entry which is preliminary data.</text>
</comment>
<dbReference type="InterPro" id="IPR038606">
    <property type="entry name" value="To_sf"/>
</dbReference>
<dbReference type="Pfam" id="PF06585">
    <property type="entry name" value="JHBP"/>
    <property type="match status" value="1"/>
</dbReference>
<dbReference type="EMBL" id="JAFNEN010000041">
    <property type="protein sequence ID" value="KAG8198364.1"/>
    <property type="molecule type" value="Genomic_DNA"/>
</dbReference>
<reference evidence="1 2" key="1">
    <citation type="journal article" date="2022" name="Nat. Ecol. Evol.">
        <title>A masculinizing supergene underlies an exaggerated male reproductive morph in a spider.</title>
        <authorList>
            <person name="Hendrickx F."/>
            <person name="De Corte Z."/>
            <person name="Sonet G."/>
            <person name="Van Belleghem S.M."/>
            <person name="Kostlbacher S."/>
            <person name="Vangestel C."/>
        </authorList>
    </citation>
    <scope>NUCLEOTIDE SEQUENCE [LARGE SCALE GENOMIC DNA]</scope>
    <source>
        <strain evidence="1">W744_W776</strain>
    </source>
</reference>
<organism evidence="1 2">
    <name type="scientific">Oedothorax gibbosus</name>
    <dbReference type="NCBI Taxonomy" id="931172"/>
    <lineage>
        <taxon>Eukaryota</taxon>
        <taxon>Metazoa</taxon>
        <taxon>Ecdysozoa</taxon>
        <taxon>Arthropoda</taxon>
        <taxon>Chelicerata</taxon>
        <taxon>Arachnida</taxon>
        <taxon>Araneae</taxon>
        <taxon>Araneomorphae</taxon>
        <taxon>Entelegynae</taxon>
        <taxon>Araneoidea</taxon>
        <taxon>Linyphiidae</taxon>
        <taxon>Erigoninae</taxon>
        <taxon>Oedothorax</taxon>
    </lineage>
</organism>